<proteinExistence type="predicted"/>
<dbReference type="GO" id="GO:0005886">
    <property type="term" value="C:plasma membrane"/>
    <property type="evidence" value="ECO:0007669"/>
    <property type="project" value="TreeGrafter"/>
</dbReference>
<dbReference type="AlphaFoldDB" id="A0AAW1W0D9"/>
<dbReference type="Gene3D" id="1.10.220.10">
    <property type="entry name" value="Annexin"/>
    <property type="match status" value="1"/>
</dbReference>
<dbReference type="Pfam" id="PF00191">
    <property type="entry name" value="Annexin"/>
    <property type="match status" value="1"/>
</dbReference>
<dbReference type="GO" id="GO:0005509">
    <property type="term" value="F:calcium ion binding"/>
    <property type="evidence" value="ECO:0007669"/>
    <property type="project" value="InterPro"/>
</dbReference>
<evidence type="ECO:0000256" key="1">
    <source>
        <dbReference type="ARBA" id="ARBA00022737"/>
    </source>
</evidence>
<dbReference type="Proteomes" id="UP001457282">
    <property type="component" value="Unassembled WGS sequence"/>
</dbReference>
<gene>
    <name evidence="3" type="ORF">M0R45_036701</name>
</gene>
<dbReference type="PANTHER" id="PTHR10502">
    <property type="entry name" value="ANNEXIN"/>
    <property type="match status" value="1"/>
</dbReference>
<reference evidence="3 4" key="1">
    <citation type="journal article" date="2023" name="G3 (Bethesda)">
        <title>A chromosome-length genome assembly and annotation of blackberry (Rubus argutus, cv. 'Hillquist').</title>
        <authorList>
            <person name="Bruna T."/>
            <person name="Aryal R."/>
            <person name="Dudchenko O."/>
            <person name="Sargent D.J."/>
            <person name="Mead D."/>
            <person name="Buti M."/>
            <person name="Cavallini A."/>
            <person name="Hytonen T."/>
            <person name="Andres J."/>
            <person name="Pham M."/>
            <person name="Weisz D."/>
            <person name="Mascagni F."/>
            <person name="Usai G."/>
            <person name="Natali L."/>
            <person name="Bassil N."/>
            <person name="Fernandez G.E."/>
            <person name="Lomsadze A."/>
            <person name="Armour M."/>
            <person name="Olukolu B."/>
            <person name="Poorten T."/>
            <person name="Britton C."/>
            <person name="Davik J."/>
            <person name="Ashrafi H."/>
            <person name="Aiden E.L."/>
            <person name="Borodovsky M."/>
            <person name="Worthington M."/>
        </authorList>
    </citation>
    <scope>NUCLEOTIDE SEQUENCE [LARGE SCALE GENOMIC DNA]</scope>
    <source>
        <strain evidence="3">PI 553951</strain>
    </source>
</reference>
<comment type="caution">
    <text evidence="3">The sequence shown here is derived from an EMBL/GenBank/DDBJ whole genome shotgun (WGS) entry which is preliminary data.</text>
</comment>
<sequence length="105" mass="11780">MRIISSPLDASEAGLCCGDGDLESLLTMVICCMETPEKHFAQLGSGRMKILNRAIASRAEIDMSHMTRIREEYFKLSETSLVDDVIGDTSRDYKNFLLTLLGERF</sequence>
<dbReference type="GO" id="GO:0001786">
    <property type="term" value="F:phosphatidylserine binding"/>
    <property type="evidence" value="ECO:0007669"/>
    <property type="project" value="TreeGrafter"/>
</dbReference>
<evidence type="ECO:0000313" key="4">
    <source>
        <dbReference type="Proteomes" id="UP001457282"/>
    </source>
</evidence>
<keyword evidence="4" id="KW-1185">Reference proteome</keyword>
<dbReference type="GO" id="GO:0009408">
    <property type="term" value="P:response to heat"/>
    <property type="evidence" value="ECO:0007669"/>
    <property type="project" value="TreeGrafter"/>
</dbReference>
<dbReference type="GO" id="GO:0009414">
    <property type="term" value="P:response to water deprivation"/>
    <property type="evidence" value="ECO:0007669"/>
    <property type="project" value="TreeGrafter"/>
</dbReference>
<name>A0AAW1W0D9_RUBAR</name>
<dbReference type="GO" id="GO:0009409">
    <property type="term" value="P:response to cold"/>
    <property type="evidence" value="ECO:0007669"/>
    <property type="project" value="TreeGrafter"/>
</dbReference>
<dbReference type="SUPFAM" id="SSF47874">
    <property type="entry name" value="Annexin"/>
    <property type="match status" value="1"/>
</dbReference>
<dbReference type="GO" id="GO:0009651">
    <property type="term" value="P:response to salt stress"/>
    <property type="evidence" value="ECO:0007669"/>
    <property type="project" value="TreeGrafter"/>
</dbReference>
<evidence type="ECO:0000313" key="3">
    <source>
        <dbReference type="EMBL" id="KAK9912867.1"/>
    </source>
</evidence>
<dbReference type="InterPro" id="IPR037104">
    <property type="entry name" value="Annexin_sf"/>
</dbReference>
<dbReference type="GO" id="GO:0005737">
    <property type="term" value="C:cytoplasm"/>
    <property type="evidence" value="ECO:0007669"/>
    <property type="project" value="TreeGrafter"/>
</dbReference>
<accession>A0AAW1W0D9</accession>
<dbReference type="PANTHER" id="PTHR10502:SF99">
    <property type="entry name" value="ANNEXIN D3"/>
    <property type="match status" value="1"/>
</dbReference>
<dbReference type="EMBL" id="JBEDUW010000007">
    <property type="protein sequence ID" value="KAK9912867.1"/>
    <property type="molecule type" value="Genomic_DNA"/>
</dbReference>
<organism evidence="3 4">
    <name type="scientific">Rubus argutus</name>
    <name type="common">Southern blackberry</name>
    <dbReference type="NCBI Taxonomy" id="59490"/>
    <lineage>
        <taxon>Eukaryota</taxon>
        <taxon>Viridiplantae</taxon>
        <taxon>Streptophyta</taxon>
        <taxon>Embryophyta</taxon>
        <taxon>Tracheophyta</taxon>
        <taxon>Spermatophyta</taxon>
        <taxon>Magnoliopsida</taxon>
        <taxon>eudicotyledons</taxon>
        <taxon>Gunneridae</taxon>
        <taxon>Pentapetalae</taxon>
        <taxon>rosids</taxon>
        <taxon>fabids</taxon>
        <taxon>Rosales</taxon>
        <taxon>Rosaceae</taxon>
        <taxon>Rosoideae</taxon>
        <taxon>Rosoideae incertae sedis</taxon>
        <taxon>Rubus</taxon>
    </lineage>
</organism>
<keyword evidence="2" id="KW-0041">Annexin</keyword>
<dbReference type="GO" id="GO:0005544">
    <property type="term" value="F:calcium-dependent phospholipid binding"/>
    <property type="evidence" value="ECO:0007669"/>
    <property type="project" value="InterPro"/>
</dbReference>
<dbReference type="InterPro" id="IPR018502">
    <property type="entry name" value="Annexin_repeat"/>
</dbReference>
<evidence type="ECO:0000256" key="2">
    <source>
        <dbReference type="ARBA" id="ARBA00023216"/>
    </source>
</evidence>
<protein>
    <recommendedName>
        <fullName evidence="5">Annexin</fullName>
    </recommendedName>
</protein>
<evidence type="ECO:0008006" key="5">
    <source>
        <dbReference type="Google" id="ProtNLM"/>
    </source>
</evidence>
<keyword evidence="1" id="KW-0677">Repeat</keyword>